<name>A0AAJ6B7Y1_9SPHI</name>
<organism evidence="2 3">
    <name type="scientific">Candidatus Pedobacter colombiensis</name>
    <dbReference type="NCBI Taxonomy" id="3121371"/>
    <lineage>
        <taxon>Bacteria</taxon>
        <taxon>Pseudomonadati</taxon>
        <taxon>Bacteroidota</taxon>
        <taxon>Sphingobacteriia</taxon>
        <taxon>Sphingobacteriales</taxon>
        <taxon>Sphingobacteriaceae</taxon>
        <taxon>Pedobacter</taxon>
    </lineage>
</organism>
<feature type="transmembrane region" description="Helical" evidence="1">
    <location>
        <begin position="15"/>
        <end position="33"/>
    </location>
</feature>
<reference evidence="2" key="1">
    <citation type="submission" date="2023-03" db="EMBL/GenBank/DDBJ databases">
        <title>Andean soil-derived lignocellulolytic bacterial consortium as a source of novel taxa and putative plastic-active enzymes.</title>
        <authorList>
            <person name="Diaz-Garcia L."/>
            <person name="Chuvochina M."/>
            <person name="Feuerriegel G."/>
            <person name="Bunk B."/>
            <person name="Sproer C."/>
            <person name="Streit W.R."/>
            <person name="Rodriguez L.M."/>
            <person name="Overmann J."/>
            <person name="Jimenez D.J."/>
        </authorList>
    </citation>
    <scope>NUCLEOTIDE SEQUENCE</scope>
    <source>
        <strain evidence="2">MAG 3858</strain>
    </source>
</reference>
<keyword evidence="1" id="KW-1133">Transmembrane helix</keyword>
<dbReference type="AlphaFoldDB" id="A0AAJ6B7Y1"/>
<gene>
    <name evidence="2" type="ORF">P0Y49_17195</name>
</gene>
<dbReference type="EMBL" id="CP119313">
    <property type="protein sequence ID" value="WEK18528.1"/>
    <property type="molecule type" value="Genomic_DNA"/>
</dbReference>
<evidence type="ECO:0000313" key="3">
    <source>
        <dbReference type="Proteomes" id="UP001214530"/>
    </source>
</evidence>
<evidence type="ECO:0000256" key="1">
    <source>
        <dbReference type="SAM" id="Phobius"/>
    </source>
</evidence>
<dbReference type="Proteomes" id="UP001214530">
    <property type="component" value="Chromosome"/>
</dbReference>
<sequence length="114" mass="12906">MNTSAKQLWTKLQQIGSYLLIALFLFISIAQLFHLHIDVHENQEALYGDNERIQLSDKCTVCDYSHHVQGQQILLSHSQVLTITSPEAITLNTRVLTGFYDFTPQVTANKGPPH</sequence>
<keyword evidence="1" id="KW-0472">Membrane</keyword>
<protein>
    <submittedName>
        <fullName evidence="2">Uncharacterized protein</fullName>
    </submittedName>
</protein>
<proteinExistence type="predicted"/>
<accession>A0AAJ6B7Y1</accession>
<evidence type="ECO:0000313" key="2">
    <source>
        <dbReference type="EMBL" id="WEK18528.1"/>
    </source>
</evidence>
<keyword evidence="1" id="KW-0812">Transmembrane</keyword>